<dbReference type="SMART" id="SM00450">
    <property type="entry name" value="RHOD"/>
    <property type="match status" value="1"/>
</dbReference>
<protein>
    <submittedName>
        <fullName evidence="3">Rhodanese-like domain-containing protein</fullName>
    </submittedName>
</protein>
<dbReference type="Pfam" id="PF00581">
    <property type="entry name" value="Rhodanese"/>
    <property type="match status" value="1"/>
</dbReference>
<evidence type="ECO:0000313" key="3">
    <source>
        <dbReference type="EMBL" id="MDC0680504.1"/>
    </source>
</evidence>
<dbReference type="Proteomes" id="UP001217485">
    <property type="component" value="Unassembled WGS sequence"/>
</dbReference>
<dbReference type="EMBL" id="JAQNDK010000002">
    <property type="protein sequence ID" value="MDC0680504.1"/>
    <property type="molecule type" value="Genomic_DNA"/>
</dbReference>
<dbReference type="PANTHER" id="PTHR45431:SF3">
    <property type="entry name" value="RHODANESE-LIKE DOMAIN-CONTAINING PROTEIN 15, CHLOROPLASTIC"/>
    <property type="match status" value="1"/>
</dbReference>
<organism evidence="3 4">
    <name type="scientific">Sorangium atrum</name>
    <dbReference type="NCBI Taxonomy" id="2995308"/>
    <lineage>
        <taxon>Bacteria</taxon>
        <taxon>Pseudomonadati</taxon>
        <taxon>Myxococcota</taxon>
        <taxon>Polyangia</taxon>
        <taxon>Polyangiales</taxon>
        <taxon>Polyangiaceae</taxon>
        <taxon>Sorangium</taxon>
    </lineage>
</organism>
<dbReference type="PANTHER" id="PTHR45431">
    <property type="entry name" value="RHODANESE-LIKE DOMAIN-CONTAINING PROTEIN 15, CHLOROPLASTIC"/>
    <property type="match status" value="1"/>
</dbReference>
<gene>
    <name evidence="3" type="ORF">POL72_22390</name>
</gene>
<reference evidence="3 4" key="1">
    <citation type="submission" date="2023-01" db="EMBL/GenBank/DDBJ databases">
        <title>Minimal conservation of predation-associated metabolite biosynthetic gene clusters underscores biosynthetic potential of Myxococcota including descriptions for ten novel species: Archangium lansinium sp. nov., Myxococcus landrumus sp. nov., Nannocystis bai.</title>
        <authorList>
            <person name="Ahearne A."/>
            <person name="Stevens C."/>
            <person name="Dowd S."/>
        </authorList>
    </citation>
    <scope>NUCLEOTIDE SEQUENCE [LARGE SCALE GENOMIC DNA]</scope>
    <source>
        <strain evidence="3 4">WIWO2</strain>
    </source>
</reference>
<proteinExistence type="predicted"/>
<evidence type="ECO:0000313" key="4">
    <source>
        <dbReference type="Proteomes" id="UP001217485"/>
    </source>
</evidence>
<feature type="domain" description="Rhodanese" evidence="2">
    <location>
        <begin position="17"/>
        <end position="117"/>
    </location>
</feature>
<dbReference type="InterPro" id="IPR001763">
    <property type="entry name" value="Rhodanese-like_dom"/>
</dbReference>
<dbReference type="Gene3D" id="3.40.250.10">
    <property type="entry name" value="Rhodanese-like domain"/>
    <property type="match status" value="1"/>
</dbReference>
<dbReference type="PROSITE" id="PS50206">
    <property type="entry name" value="RHODANESE_3"/>
    <property type="match status" value="1"/>
</dbReference>
<accession>A0ABT5C414</accession>
<dbReference type="InterPro" id="IPR052367">
    <property type="entry name" value="Thiosulfate_ST/Rhodanese-like"/>
</dbReference>
<feature type="region of interest" description="Disordered" evidence="1">
    <location>
        <begin position="117"/>
        <end position="145"/>
    </location>
</feature>
<comment type="caution">
    <text evidence="3">The sequence shown here is derived from an EMBL/GenBank/DDBJ whole genome shotgun (WGS) entry which is preliminary data.</text>
</comment>
<sequence>MADIKRISPQQAKKLIDEEGYLYLDVRSEPEYAAGHPSGAHNVPLMHAGAGGMKQNPDFLDVVRALYPRDAKIIVGCKSGQRSMRAAEAMVSAGYTAVIEQRAGFDGPRDAFGAITEPGWGPAGLPAETTTPGGSYAELRKSAGK</sequence>
<evidence type="ECO:0000256" key="1">
    <source>
        <dbReference type="SAM" id="MobiDB-lite"/>
    </source>
</evidence>
<dbReference type="InterPro" id="IPR036873">
    <property type="entry name" value="Rhodanese-like_dom_sf"/>
</dbReference>
<dbReference type="SUPFAM" id="SSF52821">
    <property type="entry name" value="Rhodanese/Cell cycle control phosphatase"/>
    <property type="match status" value="1"/>
</dbReference>
<name>A0ABT5C414_9BACT</name>
<evidence type="ECO:0000259" key="2">
    <source>
        <dbReference type="PROSITE" id="PS50206"/>
    </source>
</evidence>
<keyword evidence="4" id="KW-1185">Reference proteome</keyword>
<dbReference type="RefSeq" id="WP_272097537.1">
    <property type="nucleotide sequence ID" value="NZ_JAQNDK010000002.1"/>
</dbReference>